<reference evidence="13" key="1">
    <citation type="submission" date="2017-02" db="UniProtKB">
        <authorList>
            <consortium name="WormBaseParasite"/>
        </authorList>
    </citation>
    <scope>IDENTIFICATION</scope>
</reference>
<dbReference type="InterPro" id="IPR050174">
    <property type="entry name" value="Protocadherin/Cadherin-CA"/>
</dbReference>
<dbReference type="InterPro" id="IPR002126">
    <property type="entry name" value="Cadherin-like_dom"/>
</dbReference>
<protein>
    <submittedName>
        <fullName evidence="13">Cadherin domain-containing protein</fullName>
    </submittedName>
</protein>
<dbReference type="Gene3D" id="2.60.40.60">
    <property type="entry name" value="Cadherins"/>
    <property type="match status" value="7"/>
</dbReference>
<evidence type="ECO:0000256" key="6">
    <source>
        <dbReference type="ARBA" id="ARBA00022889"/>
    </source>
</evidence>
<keyword evidence="3" id="KW-0732">Signal</keyword>
<dbReference type="FunFam" id="2.60.40.60:FF:000092">
    <property type="entry name" value="Protocadherin 8"/>
    <property type="match status" value="1"/>
</dbReference>
<feature type="domain" description="Cadherin" evidence="12">
    <location>
        <begin position="214"/>
        <end position="349"/>
    </location>
</feature>
<dbReference type="PANTHER" id="PTHR24028">
    <property type="entry name" value="CADHERIN-87A"/>
    <property type="match status" value="1"/>
</dbReference>
<dbReference type="PROSITE" id="PS00232">
    <property type="entry name" value="CADHERIN_1"/>
    <property type="match status" value="1"/>
</dbReference>
<evidence type="ECO:0000256" key="9">
    <source>
        <dbReference type="ARBA" id="ARBA00023180"/>
    </source>
</evidence>
<dbReference type="GO" id="GO:0005509">
    <property type="term" value="F:calcium ion binding"/>
    <property type="evidence" value="ECO:0007669"/>
    <property type="project" value="UniProtKB-UniRule"/>
</dbReference>
<dbReference type="InterPro" id="IPR013164">
    <property type="entry name" value="Cadherin_N"/>
</dbReference>
<dbReference type="PRINTS" id="PR00205">
    <property type="entry name" value="CADHERIN"/>
</dbReference>
<dbReference type="WBParaSite" id="TTAC_0000172001-mRNA-1">
    <property type="protein sequence ID" value="TTAC_0000172001-mRNA-1"/>
    <property type="gene ID" value="TTAC_0000172001"/>
</dbReference>
<dbReference type="GO" id="GO:0007156">
    <property type="term" value="P:homophilic cell adhesion via plasma membrane adhesion molecules"/>
    <property type="evidence" value="ECO:0007669"/>
    <property type="project" value="InterPro"/>
</dbReference>
<dbReference type="GO" id="GO:0005886">
    <property type="term" value="C:plasma membrane"/>
    <property type="evidence" value="ECO:0007669"/>
    <property type="project" value="InterPro"/>
</dbReference>
<keyword evidence="8 11" id="KW-0472">Membrane</keyword>
<evidence type="ECO:0000256" key="8">
    <source>
        <dbReference type="ARBA" id="ARBA00023136"/>
    </source>
</evidence>
<dbReference type="SMART" id="SM00112">
    <property type="entry name" value="CA"/>
    <property type="match status" value="6"/>
</dbReference>
<proteinExistence type="predicted"/>
<keyword evidence="7 11" id="KW-1133">Transmembrane helix</keyword>
<dbReference type="FunFam" id="2.60.40.60:FF:000033">
    <property type="entry name" value="FAT atypical cadherin 1"/>
    <property type="match status" value="1"/>
</dbReference>
<dbReference type="InterPro" id="IPR015919">
    <property type="entry name" value="Cadherin-like_sf"/>
</dbReference>
<accession>A0A0R3WLT2</accession>
<dbReference type="STRING" id="6205.A0A0R3WLT2"/>
<feature type="domain" description="Cadherin" evidence="12">
    <location>
        <begin position="85"/>
        <end position="213"/>
    </location>
</feature>
<dbReference type="PANTHER" id="PTHR24028:SF146">
    <property type="entry name" value="CADHERIN 96CB, ISOFORM D-RELATED"/>
    <property type="match status" value="1"/>
</dbReference>
<organism evidence="13">
    <name type="scientific">Hydatigena taeniaeformis</name>
    <name type="common">Feline tapeworm</name>
    <name type="synonym">Taenia taeniaeformis</name>
    <dbReference type="NCBI Taxonomy" id="6205"/>
    <lineage>
        <taxon>Eukaryota</taxon>
        <taxon>Metazoa</taxon>
        <taxon>Spiralia</taxon>
        <taxon>Lophotrochozoa</taxon>
        <taxon>Platyhelminthes</taxon>
        <taxon>Cestoda</taxon>
        <taxon>Eucestoda</taxon>
        <taxon>Cyclophyllidea</taxon>
        <taxon>Taeniidae</taxon>
        <taxon>Hydatigera</taxon>
    </lineage>
</organism>
<evidence type="ECO:0000256" key="11">
    <source>
        <dbReference type="SAM" id="Phobius"/>
    </source>
</evidence>
<sequence length="1317" mass="145131">LRAQSRAPTRYQWQKPPNQSLFGVSQTWFLTHEHHPSRRQCTDNAVDTYLKMLISNILILAYLFKAAGTNESFNGNGEHGINVSFSLDEELPVGTLIGSLAEKLSPRTSIASGMQFTLLGQERYIRLNQSSGQLFVRSRIDREALCEQVGTCCTSSPEPSSAFTHTFDTNDPSSLCTLRLLVIDQRDLNPSSQPQLVHITFNIIDVNDNPPKWSPDSLEIEIPEHSPIGTAVQLPEATDPDQFVEGSPIRYELLPQVEGSNDFSNYDSRSITDLFILSITPVAQAYEEMQGVSLQLKVNCDLDRERRDSYRLLLIAIDGSSKGIAFGDRTGTLNIVIKVTDINDQAPFFPDTHPLIEVSEDVAPGTQIFMMTAKDNDPSDISRLTYGFGSTASGEVLRLFSICKKTGAITVIQDLDYEVAPLLPEARSPTSTYAVQSGKGKEIGYVIPVKVTDGVHFAQADLRIQLKNVNDNLPNITVHSHLPRWCNTNDLLLPEDAAVGTMIATIIIEDADERWVESKGGSGFGDAQCVTAHPFFVVQPLFPGARYQYMLVTSRRLDREAKNTHTVTIACHDSGQPVLSRGVHIIIHLEDLNDSPPVFIQSLYHSKISENLPVNTLIDKVQANDADIGINGAVRYLIKTKSGPREWVRLDPVSGQMYTAAIFDREKMESINFTVIAVDCAGGASNTNDSGKACNSIHSASATVIISIEDVNDCAPEFDQSTYEFVVKEGQRPQQSIGCVHANDNDAGAKNSRVQYSIIESDHPQSLHSVSDITGEYRPGSLFAITSNGEIYTRNLPIDREKTPILSFTVVAADYGHPSLSAFANVIVRVQDVNDHAPVWIFPQSSSSIVVRVNMSCHATVGKEIAHLKAIDLDSGVNGEIEYSIIKGNEKEYFALDKASGTLYLAKPLVNGPKQIMIDSNLSKSHSLATIEDFTPHSFVLALKASDKGKKPRSNTTILKIDVIHNENAERSLSQFTHFKELGRHMGNNPSKLGVGVIGDRDLLIITAMIVVALIISFVLIAAIVFLRCRQPTRRRRSILIYRNNGEGGLMKRLEFLNCLNGAEVATENKSRQTAAFILTDTERNPNFEEHLPSHHYSSSNETPVHGTSHPVHRDGNIYGNFHPTVLLTSSNASNSRKLPIITTSSEGAPIGYMIKSNPTNADTKFVAIEAMVQKQQMSSDDASSSSTDNAKSTYNSLLYRLPDGGCATVEKNYMTINPELFQHSIYRKLRAHEEWNESFIPVNNPQEDNNDAKKNGVVVTHKSLPVLEGEVERKQTVSSKGSEAKSRKHCRFVMVGNATELSLLSQSNDTQKPSGK</sequence>
<dbReference type="Pfam" id="PF08266">
    <property type="entry name" value="Cadherin_2"/>
    <property type="match status" value="1"/>
</dbReference>
<evidence type="ECO:0000256" key="2">
    <source>
        <dbReference type="ARBA" id="ARBA00022692"/>
    </source>
</evidence>
<feature type="domain" description="Cadherin" evidence="12">
    <location>
        <begin position="847"/>
        <end position="976"/>
    </location>
</feature>
<evidence type="ECO:0000256" key="5">
    <source>
        <dbReference type="ARBA" id="ARBA00022837"/>
    </source>
</evidence>
<dbReference type="SUPFAM" id="SSF49313">
    <property type="entry name" value="Cadherin-like"/>
    <property type="match status" value="6"/>
</dbReference>
<dbReference type="CDD" id="cd11304">
    <property type="entry name" value="Cadherin_repeat"/>
    <property type="match status" value="6"/>
</dbReference>
<evidence type="ECO:0000256" key="4">
    <source>
        <dbReference type="ARBA" id="ARBA00022737"/>
    </source>
</evidence>
<keyword evidence="2 11" id="KW-0812">Transmembrane</keyword>
<dbReference type="InterPro" id="IPR020894">
    <property type="entry name" value="Cadherin_CS"/>
</dbReference>
<evidence type="ECO:0000256" key="10">
    <source>
        <dbReference type="PROSITE-ProRule" id="PRU00043"/>
    </source>
</evidence>
<feature type="domain" description="Cadherin" evidence="12">
    <location>
        <begin position="719"/>
        <end position="840"/>
    </location>
</feature>
<keyword evidence="4" id="KW-0677">Repeat</keyword>
<evidence type="ECO:0000256" key="7">
    <source>
        <dbReference type="ARBA" id="ARBA00022989"/>
    </source>
</evidence>
<evidence type="ECO:0000256" key="1">
    <source>
        <dbReference type="ARBA" id="ARBA00004167"/>
    </source>
</evidence>
<feature type="domain" description="Cadherin" evidence="12">
    <location>
        <begin position="350"/>
        <end position="476"/>
    </location>
</feature>
<keyword evidence="6" id="KW-0130">Cell adhesion</keyword>
<comment type="subcellular location">
    <subcellularLocation>
        <location evidence="1">Membrane</location>
        <topology evidence="1">Single-pass membrane protein</topology>
    </subcellularLocation>
</comment>
<keyword evidence="9" id="KW-0325">Glycoprotein</keyword>
<feature type="domain" description="Cadherin" evidence="12">
    <location>
        <begin position="493"/>
        <end position="599"/>
    </location>
</feature>
<evidence type="ECO:0000256" key="3">
    <source>
        <dbReference type="ARBA" id="ARBA00022729"/>
    </source>
</evidence>
<dbReference type="PROSITE" id="PS50268">
    <property type="entry name" value="CADHERIN_2"/>
    <property type="match status" value="7"/>
</dbReference>
<feature type="domain" description="Cadherin" evidence="12">
    <location>
        <begin position="600"/>
        <end position="718"/>
    </location>
</feature>
<feature type="transmembrane region" description="Helical" evidence="11">
    <location>
        <begin position="1003"/>
        <end position="1027"/>
    </location>
</feature>
<dbReference type="Pfam" id="PF00028">
    <property type="entry name" value="Cadherin"/>
    <property type="match status" value="3"/>
</dbReference>
<evidence type="ECO:0000259" key="12">
    <source>
        <dbReference type="PROSITE" id="PS50268"/>
    </source>
</evidence>
<name>A0A0R3WLT2_HYDTA</name>
<evidence type="ECO:0000313" key="13">
    <source>
        <dbReference type="WBParaSite" id="TTAC_0000172001-mRNA-1"/>
    </source>
</evidence>
<keyword evidence="5 10" id="KW-0106">Calcium</keyword>